<evidence type="ECO:0000256" key="5">
    <source>
        <dbReference type="ARBA" id="ARBA00022723"/>
    </source>
</evidence>
<comment type="caution">
    <text evidence="14">The sequence shown here is derived from an EMBL/GenBank/DDBJ whole genome shotgun (WGS) entry which is preliminary data.</text>
</comment>
<dbReference type="EC" id="3.5.1.98" evidence="3"/>
<evidence type="ECO:0000313" key="15">
    <source>
        <dbReference type="Proteomes" id="UP000824890"/>
    </source>
</evidence>
<dbReference type="InterPro" id="IPR001876">
    <property type="entry name" value="Znf_RanBP2"/>
</dbReference>
<gene>
    <name evidence="14" type="ORF">HID58_003074</name>
</gene>
<evidence type="ECO:0000256" key="9">
    <source>
        <dbReference type="ARBA" id="ARBA00022853"/>
    </source>
</evidence>
<evidence type="ECO:0000256" key="2">
    <source>
        <dbReference type="ARBA" id="ARBA00007738"/>
    </source>
</evidence>
<dbReference type="InterPro" id="IPR023696">
    <property type="entry name" value="Ureohydrolase_dom_sf"/>
</dbReference>
<evidence type="ECO:0000313" key="14">
    <source>
        <dbReference type="EMBL" id="KAH0943437.1"/>
    </source>
</evidence>
<keyword evidence="12" id="KW-0539">Nucleus</keyword>
<protein>
    <recommendedName>
        <fullName evidence="3">histone deacetylase</fullName>
        <ecNumber evidence="3">3.5.1.98</ecNumber>
    </recommendedName>
</protein>
<keyword evidence="8" id="KW-0862">Zinc</keyword>
<keyword evidence="7" id="KW-0378">Hydrolase</keyword>
<dbReference type="Gene3D" id="3.40.800.20">
    <property type="entry name" value="Histone deacetylase domain"/>
    <property type="match status" value="1"/>
</dbReference>
<keyword evidence="11" id="KW-0804">Transcription</keyword>
<comment type="similarity">
    <text evidence="2">Belongs to the histone deacetylase family. HD type 2 subfamily.</text>
</comment>
<evidence type="ECO:0000256" key="6">
    <source>
        <dbReference type="ARBA" id="ARBA00022771"/>
    </source>
</evidence>
<dbReference type="Proteomes" id="UP000824890">
    <property type="component" value="Unassembled WGS sequence"/>
</dbReference>
<dbReference type="InterPro" id="IPR023801">
    <property type="entry name" value="His_deacetylse_dom"/>
</dbReference>
<evidence type="ECO:0000256" key="1">
    <source>
        <dbReference type="ARBA" id="ARBA00004123"/>
    </source>
</evidence>
<dbReference type="PANTHER" id="PTHR10625">
    <property type="entry name" value="HISTONE DEACETYLASE HDAC1-RELATED"/>
    <property type="match status" value="1"/>
</dbReference>
<evidence type="ECO:0000256" key="10">
    <source>
        <dbReference type="ARBA" id="ARBA00023015"/>
    </source>
</evidence>
<evidence type="ECO:0000256" key="7">
    <source>
        <dbReference type="ARBA" id="ARBA00022801"/>
    </source>
</evidence>
<dbReference type="Pfam" id="PF00850">
    <property type="entry name" value="Hist_deacetyl"/>
    <property type="match status" value="1"/>
</dbReference>
<keyword evidence="10" id="KW-0805">Transcription regulation</keyword>
<evidence type="ECO:0000256" key="11">
    <source>
        <dbReference type="ARBA" id="ARBA00023163"/>
    </source>
</evidence>
<keyword evidence="4" id="KW-0678">Repressor</keyword>
<reference evidence="14 15" key="1">
    <citation type="submission" date="2021-05" db="EMBL/GenBank/DDBJ databases">
        <title>Genome Assembly of Synthetic Allotetraploid Brassica napus Reveals Homoeologous Exchanges between Subgenomes.</title>
        <authorList>
            <person name="Davis J.T."/>
        </authorList>
    </citation>
    <scope>NUCLEOTIDE SEQUENCE [LARGE SCALE GENOMIC DNA]</scope>
    <source>
        <strain evidence="15">cv. Da-Ae</strain>
        <tissue evidence="14">Seedling</tissue>
    </source>
</reference>
<dbReference type="InterPro" id="IPR037138">
    <property type="entry name" value="His_deacetylse_dom_sf"/>
</dbReference>
<evidence type="ECO:0000256" key="4">
    <source>
        <dbReference type="ARBA" id="ARBA00022491"/>
    </source>
</evidence>
<keyword evidence="6" id="KW-0863">Zinc-finger</keyword>
<accession>A0ABQ8EP35</accession>
<organism evidence="14 15">
    <name type="scientific">Brassica napus</name>
    <name type="common">Rape</name>
    <dbReference type="NCBI Taxonomy" id="3708"/>
    <lineage>
        <taxon>Eukaryota</taxon>
        <taxon>Viridiplantae</taxon>
        <taxon>Streptophyta</taxon>
        <taxon>Embryophyta</taxon>
        <taxon>Tracheophyta</taxon>
        <taxon>Spermatophyta</taxon>
        <taxon>Magnoliopsida</taxon>
        <taxon>eudicotyledons</taxon>
        <taxon>Gunneridae</taxon>
        <taxon>Pentapetalae</taxon>
        <taxon>rosids</taxon>
        <taxon>malvids</taxon>
        <taxon>Brassicales</taxon>
        <taxon>Brassicaceae</taxon>
        <taxon>Brassiceae</taxon>
        <taxon>Brassica</taxon>
    </lineage>
</organism>
<dbReference type="PANTHER" id="PTHR10625:SF5">
    <property type="entry name" value="HISTONE DEACETYLASE"/>
    <property type="match status" value="1"/>
</dbReference>
<evidence type="ECO:0000256" key="8">
    <source>
        <dbReference type="ARBA" id="ARBA00022833"/>
    </source>
</evidence>
<name>A0ABQ8EP35_BRANA</name>
<evidence type="ECO:0000256" key="12">
    <source>
        <dbReference type="ARBA" id="ARBA00023242"/>
    </source>
</evidence>
<evidence type="ECO:0000259" key="13">
    <source>
        <dbReference type="PROSITE" id="PS01358"/>
    </source>
</evidence>
<keyword evidence="5" id="KW-0479">Metal-binding</keyword>
<comment type="subcellular location">
    <subcellularLocation>
        <location evidence="1">Nucleus</location>
    </subcellularLocation>
</comment>
<feature type="domain" description="RanBP2-type" evidence="13">
    <location>
        <begin position="36"/>
        <end position="55"/>
    </location>
</feature>
<dbReference type="EMBL" id="JAGKQM010000001">
    <property type="protein sequence ID" value="KAH0943437.1"/>
    <property type="molecule type" value="Genomic_DNA"/>
</dbReference>
<sequence length="379" mass="41466">MVFWGSTLLNEEEDEEDDSDWEHLQQRTTPIEFVKWCCVNCTMANPGDMLHCYICGDHKESGILRHGCFASPFFKDTGLTEVQENCGGRSSAARSTAVDCGLGKTADKLLNACSPHHVGTNGDEGYCVNVPWSCGGVGDNVYIYAFQQVVIPIDSLSNANWSRSLAASAFSPDFIIVLVGFDAARGDPLECCDMLGDLCGGKMLVILEGGKSGEKEACSGPYMVEMESKEALYNVLSAPRIKRKLPIQQLHIKRNSWSKQSGVQQDIGMDELINKNNASGSGNQINNVMVLSFQVASAEFQDNYASLSLVPTKYTLWNLFHHALSNTEDIQSSAVDLLTYTSQASLFEIYTRFTVLNDVDETGNEPMISLSLTKGGEQG</sequence>
<proteinExistence type="inferred from homology"/>
<dbReference type="SUPFAM" id="SSF52768">
    <property type="entry name" value="Arginase/deacetylase"/>
    <property type="match status" value="1"/>
</dbReference>
<keyword evidence="15" id="KW-1185">Reference proteome</keyword>
<evidence type="ECO:0000256" key="3">
    <source>
        <dbReference type="ARBA" id="ARBA00012111"/>
    </source>
</evidence>
<dbReference type="PROSITE" id="PS01358">
    <property type="entry name" value="ZF_RANBP2_1"/>
    <property type="match status" value="1"/>
</dbReference>
<keyword evidence="9" id="KW-0156">Chromatin regulator</keyword>